<gene>
    <name evidence="1" type="ORF">CXG47_16840</name>
</gene>
<dbReference type="Proteomes" id="UP000234744">
    <property type="component" value="Unassembled WGS sequence"/>
</dbReference>
<protein>
    <recommendedName>
        <fullName evidence="3">Serine/threonine protein phosphatase PrpC</fullName>
    </recommendedName>
</protein>
<reference evidence="1 2" key="1">
    <citation type="submission" date="2017-12" db="EMBL/GenBank/DDBJ databases">
        <title>Detection of the carbapenemase gene blaVIM-5 in members of the Pseudomonas putida group isolated from polluted Nigerian wetlands.</title>
        <authorList>
            <person name="Adelowo O."/>
            <person name="Vollmers J."/>
            <person name="Maeusezahl I."/>
            <person name="Kaster A.-K."/>
            <person name="Mueller J.A."/>
        </authorList>
    </citation>
    <scope>NUCLEOTIDE SEQUENCE [LARGE SCALE GENOMIC DNA]</scope>
    <source>
        <strain evidence="1 2">MR69</strain>
    </source>
</reference>
<evidence type="ECO:0000313" key="2">
    <source>
        <dbReference type="Proteomes" id="UP000234744"/>
    </source>
</evidence>
<name>A0ABX4TYZ2_PSEDL</name>
<sequence>MQIGWLSRQGKARLSNNDAAAFGRNGDYVLAILVDAAERGDGQGLARHWSRTVVDVAVGEAQQLSPEGLVSIMRAEQQRLRQDYLHAIASYCCVLIDLQQQLIHVGHVGDCLVGLQRPGMPINWVNRPHNLQEQAIWPGEISGVNESRHLLTRSLNARRFCIPDWQMTQLPWDGRLLLCSDGYWHEHLHSGIELQSVNDDASMLSLEYGEPAIELQADCDNFRECIPSTVTTTSA</sequence>
<dbReference type="GeneID" id="92662681"/>
<dbReference type="RefSeq" id="WP_102083592.1">
    <property type="nucleotide sequence ID" value="NZ_PJCJ01000010.1"/>
</dbReference>
<comment type="caution">
    <text evidence="1">The sequence shown here is derived from an EMBL/GenBank/DDBJ whole genome shotgun (WGS) entry which is preliminary data.</text>
</comment>
<dbReference type="Gene3D" id="3.60.40.10">
    <property type="entry name" value="PPM-type phosphatase domain"/>
    <property type="match status" value="1"/>
</dbReference>
<dbReference type="EMBL" id="PJCJ01000010">
    <property type="protein sequence ID" value="PLV13096.1"/>
    <property type="molecule type" value="Genomic_DNA"/>
</dbReference>
<keyword evidence="2" id="KW-1185">Reference proteome</keyword>
<accession>A0ABX4TYZ2</accession>
<dbReference type="InterPro" id="IPR036457">
    <property type="entry name" value="PPM-type-like_dom_sf"/>
</dbReference>
<evidence type="ECO:0008006" key="3">
    <source>
        <dbReference type="Google" id="ProtNLM"/>
    </source>
</evidence>
<evidence type="ECO:0000313" key="1">
    <source>
        <dbReference type="EMBL" id="PLV13096.1"/>
    </source>
</evidence>
<proteinExistence type="predicted"/>
<dbReference type="SUPFAM" id="SSF81606">
    <property type="entry name" value="PP2C-like"/>
    <property type="match status" value="1"/>
</dbReference>
<organism evidence="1 2">
    <name type="scientific">Pseudomonas plecoglossicida</name>
    <dbReference type="NCBI Taxonomy" id="70775"/>
    <lineage>
        <taxon>Bacteria</taxon>
        <taxon>Pseudomonadati</taxon>
        <taxon>Pseudomonadota</taxon>
        <taxon>Gammaproteobacteria</taxon>
        <taxon>Pseudomonadales</taxon>
        <taxon>Pseudomonadaceae</taxon>
        <taxon>Pseudomonas</taxon>
    </lineage>
</organism>